<comment type="similarity">
    <text evidence="2">Belongs to the ABC-2 integral membrane protein family.</text>
</comment>
<reference evidence="11" key="1">
    <citation type="submission" date="2017-09" db="EMBL/GenBank/DDBJ databases">
        <title>Metaegenomics of thermophilic ammonia-oxidizing enrichment culture.</title>
        <authorList>
            <person name="Kato S."/>
            <person name="Suzuki K."/>
        </authorList>
    </citation>
    <scope>NUCLEOTIDE SEQUENCE [LARGE SCALE GENOMIC DNA]</scope>
</reference>
<dbReference type="InterPro" id="IPR013525">
    <property type="entry name" value="ABC2_TM"/>
</dbReference>
<dbReference type="GO" id="GO:0140359">
    <property type="term" value="F:ABC-type transporter activity"/>
    <property type="evidence" value="ECO:0007669"/>
    <property type="project" value="InterPro"/>
</dbReference>
<evidence type="ECO:0000313" key="11">
    <source>
        <dbReference type="Proteomes" id="UP000236173"/>
    </source>
</evidence>
<evidence type="ECO:0000256" key="1">
    <source>
        <dbReference type="ARBA" id="ARBA00004651"/>
    </source>
</evidence>
<evidence type="ECO:0000313" key="10">
    <source>
        <dbReference type="EMBL" id="GBC97556.1"/>
    </source>
</evidence>
<proteinExistence type="inferred from homology"/>
<evidence type="ECO:0000259" key="9">
    <source>
        <dbReference type="Pfam" id="PF01061"/>
    </source>
</evidence>
<feature type="transmembrane region" description="Helical" evidence="8">
    <location>
        <begin position="179"/>
        <end position="198"/>
    </location>
</feature>
<evidence type="ECO:0000256" key="5">
    <source>
        <dbReference type="ARBA" id="ARBA00022692"/>
    </source>
</evidence>
<evidence type="ECO:0000256" key="7">
    <source>
        <dbReference type="ARBA" id="ARBA00023136"/>
    </source>
</evidence>
<dbReference type="Pfam" id="PF01061">
    <property type="entry name" value="ABC2_membrane"/>
    <property type="match status" value="1"/>
</dbReference>
<dbReference type="AlphaFoldDB" id="A0A2H5X8P1"/>
<feature type="domain" description="ABC-2 type transporter transmembrane" evidence="9">
    <location>
        <begin position="13"/>
        <end position="226"/>
    </location>
</feature>
<name>A0A2H5X8P1_9BACT</name>
<keyword evidence="6 8" id="KW-1133">Transmembrane helix</keyword>
<dbReference type="EMBL" id="BEHT01000001">
    <property type="protein sequence ID" value="GBC97556.1"/>
    <property type="molecule type" value="Genomic_DNA"/>
</dbReference>
<feature type="transmembrane region" description="Helical" evidence="8">
    <location>
        <begin position="105"/>
        <end position="131"/>
    </location>
</feature>
<evidence type="ECO:0000256" key="8">
    <source>
        <dbReference type="SAM" id="Phobius"/>
    </source>
</evidence>
<sequence length="275" mass="31362">MQASGQLAFWEPLLVLVWRELRVRYKRTALGFFWSLAPPIGQAFIWLVVVKWFLGVKVPNFSAYLLCNAFTWQFVQNALLDGCSSILFHMPLVKAFPMRREIVPFASLLSNLVHYLLAMVVLFAYLTLVVYREYFAVWLLSRGIWLLVLPLVLAGLVMLLAGLVLALSCLTVLYHDLKFVLDSFVLRLLFFACPVIYFTEQVPAAWQPVYLLNPFAVYLTALRQILLPPPQLPGGVTPMAFDWGHLVVALGLSLVTLAGGWWVFQRTKNRLAEWL</sequence>
<dbReference type="PANTHER" id="PTHR30413">
    <property type="entry name" value="INNER MEMBRANE TRANSPORT PERMEASE"/>
    <property type="match status" value="1"/>
</dbReference>
<organism evidence="10 11">
    <name type="scientific">Candidatus Fervidibacter japonicus</name>
    <dbReference type="NCBI Taxonomy" id="2035412"/>
    <lineage>
        <taxon>Bacteria</taxon>
        <taxon>Candidatus Fervidibacterota</taxon>
        <taxon>Candidatus Fervidibacter</taxon>
    </lineage>
</organism>
<feature type="transmembrane region" description="Helical" evidence="8">
    <location>
        <begin position="243"/>
        <end position="264"/>
    </location>
</feature>
<keyword evidence="5 8" id="KW-0812">Transmembrane</keyword>
<comment type="subcellular location">
    <subcellularLocation>
        <location evidence="1">Cell membrane</location>
        <topology evidence="1">Multi-pass membrane protein</topology>
    </subcellularLocation>
</comment>
<evidence type="ECO:0000256" key="3">
    <source>
        <dbReference type="ARBA" id="ARBA00022448"/>
    </source>
</evidence>
<evidence type="ECO:0000256" key="2">
    <source>
        <dbReference type="ARBA" id="ARBA00007783"/>
    </source>
</evidence>
<accession>A0A2H5X8P1</accession>
<keyword evidence="4" id="KW-1003">Cell membrane</keyword>
<dbReference type="Proteomes" id="UP000236173">
    <property type="component" value="Unassembled WGS sequence"/>
</dbReference>
<gene>
    <name evidence="10" type="ORF">HRbin17_00043</name>
</gene>
<evidence type="ECO:0000256" key="4">
    <source>
        <dbReference type="ARBA" id="ARBA00022475"/>
    </source>
</evidence>
<dbReference type="GO" id="GO:0015920">
    <property type="term" value="P:lipopolysaccharide transport"/>
    <property type="evidence" value="ECO:0007669"/>
    <property type="project" value="TreeGrafter"/>
</dbReference>
<dbReference type="PANTHER" id="PTHR30413:SF10">
    <property type="entry name" value="CAPSULE POLYSACCHARIDE EXPORT INNER-MEMBRANE PROTEIN CTRC"/>
    <property type="match status" value="1"/>
</dbReference>
<dbReference type="GO" id="GO:0005886">
    <property type="term" value="C:plasma membrane"/>
    <property type="evidence" value="ECO:0007669"/>
    <property type="project" value="UniProtKB-SubCell"/>
</dbReference>
<comment type="caution">
    <text evidence="10">The sequence shown here is derived from an EMBL/GenBank/DDBJ whole genome shotgun (WGS) entry which is preliminary data.</text>
</comment>
<keyword evidence="7 8" id="KW-0472">Membrane</keyword>
<protein>
    <recommendedName>
        <fullName evidence="9">ABC-2 type transporter transmembrane domain-containing protein</fullName>
    </recommendedName>
</protein>
<feature type="transmembrane region" description="Helical" evidence="8">
    <location>
        <begin position="143"/>
        <end position="167"/>
    </location>
</feature>
<keyword evidence="3" id="KW-0813">Transport</keyword>
<feature type="transmembrane region" description="Helical" evidence="8">
    <location>
        <begin position="29"/>
        <end position="54"/>
    </location>
</feature>
<evidence type="ECO:0000256" key="6">
    <source>
        <dbReference type="ARBA" id="ARBA00022989"/>
    </source>
</evidence>